<feature type="transmembrane region" description="Helical" evidence="7">
    <location>
        <begin position="169"/>
        <end position="189"/>
    </location>
</feature>
<dbReference type="GO" id="GO:0022857">
    <property type="term" value="F:transmembrane transporter activity"/>
    <property type="evidence" value="ECO:0007669"/>
    <property type="project" value="InterPro"/>
</dbReference>
<dbReference type="Pfam" id="PF07690">
    <property type="entry name" value="MFS_1"/>
    <property type="match status" value="1"/>
</dbReference>
<evidence type="ECO:0000313" key="9">
    <source>
        <dbReference type="EMBL" id="MBS4537581.1"/>
    </source>
</evidence>
<evidence type="ECO:0000256" key="5">
    <source>
        <dbReference type="ARBA" id="ARBA00022989"/>
    </source>
</evidence>
<dbReference type="AlphaFoldDB" id="A0A942UVD3"/>
<feature type="transmembrane region" description="Helical" evidence="7">
    <location>
        <begin position="381"/>
        <end position="402"/>
    </location>
</feature>
<keyword evidence="2" id="KW-0813">Transport</keyword>
<keyword evidence="5 7" id="KW-1133">Transmembrane helix</keyword>
<feature type="transmembrane region" description="Helical" evidence="7">
    <location>
        <begin position="111"/>
        <end position="131"/>
    </location>
</feature>
<sequence>MNLSKELKGYIGLPRSIYVLFFARIINSLGAFVFPFLAIFLTKNIGLGEKASGYIVFASALSYIPGSLLGGFLSDRIGRKKIMIVFQGLAALCFIPCAFLGNSLIIPGLLILAGVFSGAAQPANSAMVADLTNTTNRKSAFSLLYLGINVGFAFGPLIAGFLYKNYIEWIFLGDAITTILSLILVVIFVEESIPSKDEIEKGKELNSDERTEDGNLLEVFMRRPALLAFALVSTIYSFVFAQHAFALPLQIDNIYGDVGTKIFGTLMTTNAVVVLLMTLFLTSITKKLKPILNIVIAGLMCFIGFGMIYFIKSVPLFIISTGIWTLGEILQVTNSGIYIANHAPMSHRGRFNAVLPIITGSGWALSPLIMGGFIENNGVKAVWPITALLAIIGSSLMFVLYLKEKKYDNKRTTI</sequence>
<evidence type="ECO:0000256" key="1">
    <source>
        <dbReference type="ARBA" id="ARBA00004651"/>
    </source>
</evidence>
<dbReference type="Proteomes" id="UP000724672">
    <property type="component" value="Unassembled WGS sequence"/>
</dbReference>
<proteinExistence type="predicted"/>
<evidence type="ECO:0000256" key="2">
    <source>
        <dbReference type="ARBA" id="ARBA00022448"/>
    </source>
</evidence>
<feature type="transmembrane region" description="Helical" evidence="7">
    <location>
        <begin position="265"/>
        <end position="284"/>
    </location>
</feature>
<evidence type="ECO:0000259" key="8">
    <source>
        <dbReference type="PROSITE" id="PS50850"/>
    </source>
</evidence>
<dbReference type="InterPro" id="IPR020846">
    <property type="entry name" value="MFS_dom"/>
</dbReference>
<keyword evidence="3" id="KW-1003">Cell membrane</keyword>
<gene>
    <name evidence="9" type="ORF">GOQ27_03850</name>
</gene>
<protein>
    <submittedName>
        <fullName evidence="9">MFS transporter</fullName>
    </submittedName>
</protein>
<keyword evidence="10" id="KW-1185">Reference proteome</keyword>
<feature type="transmembrane region" description="Helical" evidence="7">
    <location>
        <begin position="84"/>
        <end position="105"/>
    </location>
</feature>
<dbReference type="CDD" id="cd17329">
    <property type="entry name" value="MFS_MdtH_MDR_like"/>
    <property type="match status" value="1"/>
</dbReference>
<comment type="subcellular location">
    <subcellularLocation>
        <location evidence="1">Cell membrane</location>
        <topology evidence="1">Multi-pass membrane protein</topology>
    </subcellularLocation>
</comment>
<evidence type="ECO:0000256" key="7">
    <source>
        <dbReference type="SAM" id="Phobius"/>
    </source>
</evidence>
<feature type="transmembrane region" description="Helical" evidence="7">
    <location>
        <begin position="53"/>
        <end position="72"/>
    </location>
</feature>
<feature type="transmembrane region" description="Helical" evidence="7">
    <location>
        <begin position="225"/>
        <end position="245"/>
    </location>
</feature>
<evidence type="ECO:0000256" key="4">
    <source>
        <dbReference type="ARBA" id="ARBA00022692"/>
    </source>
</evidence>
<feature type="transmembrane region" description="Helical" evidence="7">
    <location>
        <begin position="21"/>
        <end position="41"/>
    </location>
</feature>
<dbReference type="PANTHER" id="PTHR23517">
    <property type="entry name" value="RESISTANCE PROTEIN MDTM, PUTATIVE-RELATED-RELATED"/>
    <property type="match status" value="1"/>
</dbReference>
<dbReference type="SUPFAM" id="SSF103473">
    <property type="entry name" value="MFS general substrate transporter"/>
    <property type="match status" value="1"/>
</dbReference>
<dbReference type="InterPro" id="IPR011701">
    <property type="entry name" value="MFS"/>
</dbReference>
<keyword evidence="4 7" id="KW-0812">Transmembrane</keyword>
<comment type="caution">
    <text evidence="9">The sequence shown here is derived from an EMBL/GenBank/DDBJ whole genome shotgun (WGS) entry which is preliminary data.</text>
</comment>
<feature type="transmembrane region" description="Helical" evidence="7">
    <location>
        <begin position="317"/>
        <end position="339"/>
    </location>
</feature>
<dbReference type="PROSITE" id="PS50850">
    <property type="entry name" value="MFS"/>
    <property type="match status" value="1"/>
</dbReference>
<evidence type="ECO:0000256" key="3">
    <source>
        <dbReference type="ARBA" id="ARBA00022475"/>
    </source>
</evidence>
<evidence type="ECO:0000313" key="10">
    <source>
        <dbReference type="Proteomes" id="UP000724672"/>
    </source>
</evidence>
<feature type="transmembrane region" description="Helical" evidence="7">
    <location>
        <begin position="351"/>
        <end position="369"/>
    </location>
</feature>
<dbReference type="RefSeq" id="WP_203365508.1">
    <property type="nucleotide sequence ID" value="NZ_WSFT01000019.1"/>
</dbReference>
<dbReference type="Gene3D" id="1.20.1250.20">
    <property type="entry name" value="MFS general substrate transporter like domains"/>
    <property type="match status" value="1"/>
</dbReference>
<reference evidence="9" key="1">
    <citation type="submission" date="2019-12" db="EMBL/GenBank/DDBJ databases">
        <title>Clostridiaceae gen. nov. sp. nov., isolated from sediment in Xinjiang, China.</title>
        <authorList>
            <person name="Zhang R."/>
        </authorList>
    </citation>
    <scope>NUCLEOTIDE SEQUENCE</scope>
    <source>
        <strain evidence="9">D2Q-11</strain>
    </source>
</reference>
<accession>A0A942UVD3</accession>
<feature type="transmembrane region" description="Helical" evidence="7">
    <location>
        <begin position="143"/>
        <end position="163"/>
    </location>
</feature>
<feature type="domain" description="Major facilitator superfamily (MFS) profile" evidence="8">
    <location>
        <begin position="16"/>
        <end position="405"/>
    </location>
</feature>
<feature type="transmembrane region" description="Helical" evidence="7">
    <location>
        <begin position="291"/>
        <end position="311"/>
    </location>
</feature>
<keyword evidence="6 7" id="KW-0472">Membrane</keyword>
<dbReference type="InterPro" id="IPR036259">
    <property type="entry name" value="MFS_trans_sf"/>
</dbReference>
<organism evidence="9 10">
    <name type="scientific">Anaeromonas frigoriresistens</name>
    <dbReference type="NCBI Taxonomy" id="2683708"/>
    <lineage>
        <taxon>Bacteria</taxon>
        <taxon>Bacillati</taxon>
        <taxon>Bacillota</taxon>
        <taxon>Tissierellia</taxon>
        <taxon>Tissierellales</taxon>
        <taxon>Thermohalobacteraceae</taxon>
        <taxon>Anaeromonas</taxon>
    </lineage>
</organism>
<evidence type="ECO:0000256" key="6">
    <source>
        <dbReference type="ARBA" id="ARBA00023136"/>
    </source>
</evidence>
<dbReference type="EMBL" id="WSFT01000019">
    <property type="protein sequence ID" value="MBS4537581.1"/>
    <property type="molecule type" value="Genomic_DNA"/>
</dbReference>
<dbReference type="GO" id="GO:0005886">
    <property type="term" value="C:plasma membrane"/>
    <property type="evidence" value="ECO:0007669"/>
    <property type="project" value="UniProtKB-SubCell"/>
</dbReference>
<name>A0A942UVD3_9FIRM</name>
<dbReference type="InterPro" id="IPR050171">
    <property type="entry name" value="MFS_Transporters"/>
</dbReference>